<name>A0ABR4GSX5_9EURO</name>
<evidence type="ECO:0000256" key="1">
    <source>
        <dbReference type="SAM" id="MobiDB-lite"/>
    </source>
</evidence>
<dbReference type="EMBL" id="JBFXLT010000203">
    <property type="protein sequence ID" value="KAL2802175.1"/>
    <property type="molecule type" value="Genomic_DNA"/>
</dbReference>
<feature type="domain" description="Clr5" evidence="2">
    <location>
        <begin position="9"/>
        <end position="59"/>
    </location>
</feature>
<evidence type="ECO:0000259" key="2">
    <source>
        <dbReference type="Pfam" id="PF14420"/>
    </source>
</evidence>
<accession>A0ABR4GSX5</accession>
<organism evidence="3 4">
    <name type="scientific">Aspergillus granulosus</name>
    <dbReference type="NCBI Taxonomy" id="176169"/>
    <lineage>
        <taxon>Eukaryota</taxon>
        <taxon>Fungi</taxon>
        <taxon>Dikarya</taxon>
        <taxon>Ascomycota</taxon>
        <taxon>Pezizomycotina</taxon>
        <taxon>Eurotiomycetes</taxon>
        <taxon>Eurotiomycetidae</taxon>
        <taxon>Eurotiales</taxon>
        <taxon>Aspergillaceae</taxon>
        <taxon>Aspergillus</taxon>
        <taxon>Aspergillus subgen. Nidulantes</taxon>
    </lineage>
</organism>
<feature type="region of interest" description="Disordered" evidence="1">
    <location>
        <begin position="154"/>
        <end position="188"/>
    </location>
</feature>
<protein>
    <recommendedName>
        <fullName evidence="2">Clr5 domain-containing protein</fullName>
    </recommendedName>
</protein>
<keyword evidence="4" id="KW-1185">Reference proteome</keyword>
<evidence type="ECO:0000313" key="3">
    <source>
        <dbReference type="EMBL" id="KAL2802175.1"/>
    </source>
</evidence>
<dbReference type="Pfam" id="PF14420">
    <property type="entry name" value="Clr5"/>
    <property type="match status" value="1"/>
</dbReference>
<sequence>MMRHDISVNVWESKRAVITKLYKDEEWPVKHVIKVIQTETFRPSEAQLRARLKKWRVTKPSRKKYCSGKAALAQTQGNGKLSASFGLTEALDGGSSLAKPTSKAFGSMTSTPSPDIPTSTAVLELLGTPDHHLDSLNSALDDYLRASCLLPTPGELPSPFSTTSTLAARDGSSDTSTMSNPGQDVGYNDPLHPTRIETDKQHCSIEGTDFSATQHTCLSSGHGRMGSIIPSVNSYNDGSAEATLTPGNLTTAEGGVEEWTSSYGPEAWWLPQVSPFEQYRTGIALCKHAIPRLTQRDRCRLGFYTGKPHEQHGSTKLSLDCCAAIPPSLSQAHATGVAALRPCLACLDFPVF</sequence>
<proteinExistence type="predicted"/>
<comment type="caution">
    <text evidence="3">The sequence shown here is derived from an EMBL/GenBank/DDBJ whole genome shotgun (WGS) entry which is preliminary data.</text>
</comment>
<feature type="compositionally biased region" description="Polar residues" evidence="1">
    <location>
        <begin position="173"/>
        <end position="182"/>
    </location>
</feature>
<reference evidence="3 4" key="1">
    <citation type="submission" date="2024-07" db="EMBL/GenBank/DDBJ databases">
        <title>Section-level genome sequencing and comparative genomics of Aspergillus sections Usti and Cavernicolus.</title>
        <authorList>
            <consortium name="Lawrence Berkeley National Laboratory"/>
            <person name="Nybo J.L."/>
            <person name="Vesth T.C."/>
            <person name="Theobald S."/>
            <person name="Frisvad J.C."/>
            <person name="Larsen T.O."/>
            <person name="Kjaerboelling I."/>
            <person name="Rothschild-Mancinelli K."/>
            <person name="Lyhne E.K."/>
            <person name="Kogle M.E."/>
            <person name="Barry K."/>
            <person name="Clum A."/>
            <person name="Na H."/>
            <person name="Ledsgaard L."/>
            <person name="Lin J."/>
            <person name="Lipzen A."/>
            <person name="Kuo A."/>
            <person name="Riley R."/>
            <person name="Mondo S."/>
            <person name="Labutti K."/>
            <person name="Haridas S."/>
            <person name="Pangalinan J."/>
            <person name="Salamov A.A."/>
            <person name="Simmons B.A."/>
            <person name="Magnuson J.K."/>
            <person name="Chen J."/>
            <person name="Drula E."/>
            <person name="Henrissat B."/>
            <person name="Wiebenga A."/>
            <person name="Lubbers R.J."/>
            <person name="Gomes A.C."/>
            <person name="Makela M.R."/>
            <person name="Stajich J."/>
            <person name="Grigoriev I.V."/>
            <person name="Mortensen U.H."/>
            <person name="De Vries R.P."/>
            <person name="Baker S.E."/>
            <person name="Andersen M.R."/>
        </authorList>
    </citation>
    <scope>NUCLEOTIDE SEQUENCE [LARGE SCALE GENOMIC DNA]</scope>
    <source>
        <strain evidence="3 4">CBS 588.65</strain>
    </source>
</reference>
<dbReference type="InterPro" id="IPR025676">
    <property type="entry name" value="Clr5_dom"/>
</dbReference>
<gene>
    <name evidence="3" type="ORF">BJX63DRAFT_415735</name>
</gene>
<dbReference type="Proteomes" id="UP001610334">
    <property type="component" value="Unassembled WGS sequence"/>
</dbReference>
<evidence type="ECO:0000313" key="4">
    <source>
        <dbReference type="Proteomes" id="UP001610334"/>
    </source>
</evidence>